<keyword evidence="4" id="KW-0597">Phosphoprotein</keyword>
<comment type="catalytic activity">
    <reaction evidence="7">
        <text>5-phospho-alpha-D-ribose 1-diphosphate + nicotinate + ATP + H2O = nicotinate beta-D-ribonucleotide + ADP + phosphate + diphosphate</text>
        <dbReference type="Rhea" id="RHEA:36163"/>
        <dbReference type="ChEBI" id="CHEBI:15377"/>
        <dbReference type="ChEBI" id="CHEBI:30616"/>
        <dbReference type="ChEBI" id="CHEBI:32544"/>
        <dbReference type="ChEBI" id="CHEBI:33019"/>
        <dbReference type="ChEBI" id="CHEBI:43474"/>
        <dbReference type="ChEBI" id="CHEBI:57502"/>
        <dbReference type="ChEBI" id="CHEBI:58017"/>
        <dbReference type="ChEBI" id="CHEBI:456216"/>
        <dbReference type="EC" id="6.3.4.21"/>
    </reaction>
</comment>
<dbReference type="GO" id="GO:0016757">
    <property type="term" value="F:glycosyltransferase activity"/>
    <property type="evidence" value="ECO:0007669"/>
    <property type="project" value="UniProtKB-KW"/>
</dbReference>
<comment type="pathway">
    <text evidence="1">Cofactor biosynthesis; NAD(+) biosynthesis; nicotinate D-ribonucleotide from nicotinate: step 1/1.</text>
</comment>
<organism evidence="9">
    <name type="scientific">Lygus hesperus</name>
    <name type="common">Western plant bug</name>
    <dbReference type="NCBI Taxonomy" id="30085"/>
    <lineage>
        <taxon>Eukaryota</taxon>
        <taxon>Metazoa</taxon>
        <taxon>Ecdysozoa</taxon>
        <taxon>Arthropoda</taxon>
        <taxon>Hexapoda</taxon>
        <taxon>Insecta</taxon>
        <taxon>Pterygota</taxon>
        <taxon>Neoptera</taxon>
        <taxon>Paraneoptera</taxon>
        <taxon>Hemiptera</taxon>
        <taxon>Heteroptera</taxon>
        <taxon>Panheteroptera</taxon>
        <taxon>Cimicomorpha</taxon>
        <taxon>Miridae</taxon>
        <taxon>Mirini</taxon>
        <taxon>Lygus</taxon>
    </lineage>
</organism>
<dbReference type="InterPro" id="IPR036068">
    <property type="entry name" value="Nicotinate_pribotase-like_C"/>
</dbReference>
<keyword evidence="6" id="KW-0662">Pyridine nucleotide biosynthesis</keyword>
<dbReference type="PANTHER" id="PTHR11098">
    <property type="entry name" value="NICOTINATE PHOSPHORIBOSYLTRANSFERASE"/>
    <property type="match status" value="1"/>
</dbReference>
<evidence type="ECO:0000256" key="5">
    <source>
        <dbReference type="ARBA" id="ARBA00022598"/>
    </source>
</evidence>
<sequence>MIALHDKLDAFFSHHTSEELRTFAFTDFGTRRRFSAAVQEAVVRALQTDKRFAPYLTGTSNYDLARRLNLLPIGTQAHEWFQAFQQLSTQLCMSQSMALHM</sequence>
<evidence type="ECO:0000256" key="6">
    <source>
        <dbReference type="ARBA" id="ARBA00022642"/>
    </source>
</evidence>
<keyword evidence="5" id="KW-0436">Ligase</keyword>
<keyword evidence="9" id="KW-0328">Glycosyltransferase</keyword>
<comment type="similarity">
    <text evidence="2">Belongs to the NAPRTase family.</text>
</comment>
<evidence type="ECO:0000256" key="2">
    <source>
        <dbReference type="ARBA" id="ARBA00010897"/>
    </source>
</evidence>
<reference evidence="9" key="1">
    <citation type="journal article" date="2014" name="PLoS ONE">
        <title>Transcriptome-Based Identification of ABC Transporters in the Western Tarnished Plant Bug Lygus hesperus.</title>
        <authorList>
            <person name="Hull J.J."/>
            <person name="Chaney K."/>
            <person name="Geib S.M."/>
            <person name="Fabrick J.A."/>
            <person name="Brent C.S."/>
            <person name="Walsh D."/>
            <person name="Lavine L.C."/>
        </authorList>
    </citation>
    <scope>NUCLEOTIDE SEQUENCE</scope>
</reference>
<dbReference type="GO" id="GO:0034355">
    <property type="term" value="P:NAD+ biosynthetic process via the salvage pathway"/>
    <property type="evidence" value="ECO:0007669"/>
    <property type="project" value="TreeGrafter"/>
</dbReference>
<gene>
    <name evidence="9" type="primary">pncB_1</name>
    <name evidence="9" type="ORF">CM83_14000</name>
</gene>
<dbReference type="PANTHER" id="PTHR11098:SF1">
    <property type="entry name" value="NICOTINATE PHOSPHORIBOSYLTRANSFERASE"/>
    <property type="match status" value="1"/>
</dbReference>
<evidence type="ECO:0000259" key="8">
    <source>
        <dbReference type="Pfam" id="PF04095"/>
    </source>
</evidence>
<evidence type="ECO:0000313" key="9">
    <source>
        <dbReference type="EMBL" id="JAF99486.1"/>
    </source>
</evidence>
<dbReference type="GO" id="GO:0004516">
    <property type="term" value="F:nicotinate phosphoribosyltransferase activity"/>
    <property type="evidence" value="ECO:0007669"/>
    <property type="project" value="UniProtKB-EC"/>
</dbReference>
<feature type="domain" description="Nicotinate/nicotinamide phosphoribosyltransferase" evidence="8">
    <location>
        <begin position="23"/>
        <end position="100"/>
    </location>
</feature>
<keyword evidence="9" id="KW-0808">Transferase</keyword>
<dbReference type="Gene3D" id="3.20.140.10">
    <property type="entry name" value="nicotinate phosphoribosyltransferase"/>
    <property type="match status" value="1"/>
</dbReference>
<evidence type="ECO:0000256" key="3">
    <source>
        <dbReference type="ARBA" id="ARBA00013236"/>
    </source>
</evidence>
<evidence type="ECO:0000256" key="1">
    <source>
        <dbReference type="ARBA" id="ARBA00004952"/>
    </source>
</evidence>
<dbReference type="GO" id="GO:0005829">
    <property type="term" value="C:cytosol"/>
    <property type="evidence" value="ECO:0007669"/>
    <property type="project" value="TreeGrafter"/>
</dbReference>
<reference evidence="9" key="2">
    <citation type="submission" date="2014-07" db="EMBL/GenBank/DDBJ databases">
        <authorList>
            <person name="Hull J."/>
        </authorList>
    </citation>
    <scope>NUCLEOTIDE SEQUENCE</scope>
</reference>
<dbReference type="AlphaFoldDB" id="A0A0A9VT28"/>
<dbReference type="SUPFAM" id="SSF51690">
    <property type="entry name" value="Nicotinate/Quinolinate PRTase C-terminal domain-like"/>
    <property type="match status" value="1"/>
</dbReference>
<dbReference type="InterPro" id="IPR041525">
    <property type="entry name" value="N/Namide_PRibTrfase"/>
</dbReference>
<name>A0A0A9VT28_LYGHE</name>
<dbReference type="InterPro" id="IPR007229">
    <property type="entry name" value="Nic_PRibTrfase-Fam"/>
</dbReference>
<protein>
    <recommendedName>
        <fullName evidence="3">nicotinate phosphoribosyltransferase</fullName>
        <ecNumber evidence="3">6.3.4.21</ecNumber>
    </recommendedName>
</protein>
<evidence type="ECO:0000256" key="7">
    <source>
        <dbReference type="ARBA" id="ARBA00048668"/>
    </source>
</evidence>
<dbReference type="EMBL" id="GBHO01044117">
    <property type="protein sequence ID" value="JAF99486.1"/>
    <property type="molecule type" value="Transcribed_RNA"/>
</dbReference>
<dbReference type="Pfam" id="PF04095">
    <property type="entry name" value="NAPRTase"/>
    <property type="match status" value="1"/>
</dbReference>
<dbReference type="EC" id="6.3.4.21" evidence="3"/>
<accession>A0A0A9VT28</accession>
<proteinExistence type="inferred from homology"/>
<dbReference type="UniPathway" id="UPA00253"/>
<evidence type="ECO:0000256" key="4">
    <source>
        <dbReference type="ARBA" id="ARBA00022553"/>
    </source>
</evidence>